<name>A0A6V8K7X5_9ACTN</name>
<proteinExistence type="inferred from homology"/>
<keyword evidence="6" id="KW-0378">Hydrolase</keyword>
<evidence type="ECO:0000256" key="6">
    <source>
        <dbReference type="ARBA" id="ARBA00022801"/>
    </source>
</evidence>
<dbReference type="Gene3D" id="3.20.20.80">
    <property type="entry name" value="Glycosidases"/>
    <property type="match status" value="1"/>
</dbReference>
<dbReference type="SUPFAM" id="SSF49303">
    <property type="entry name" value="beta-Galactosidase/glucuronidase domain"/>
    <property type="match status" value="1"/>
</dbReference>
<accession>A0A6V8K7X5</accession>
<feature type="transmembrane region" description="Helical" evidence="10">
    <location>
        <begin position="259"/>
        <end position="281"/>
    </location>
</feature>
<reference evidence="12 13" key="2">
    <citation type="submission" date="2020-03" db="EMBL/GenBank/DDBJ databases">
        <authorList>
            <person name="Ichikawa N."/>
            <person name="Kimura A."/>
            <person name="Kitahashi Y."/>
            <person name="Uohara A."/>
        </authorList>
    </citation>
    <scope>NUCLEOTIDE SEQUENCE [LARGE SCALE GENOMIC DNA]</scope>
    <source>
        <strain evidence="12 13">NBRC 108639</strain>
    </source>
</reference>
<dbReference type="Gene3D" id="1.10.3720.10">
    <property type="entry name" value="MetI-like"/>
    <property type="match status" value="1"/>
</dbReference>
<protein>
    <recommendedName>
        <fullName evidence="4">beta-mannosidase</fullName>
        <ecNumber evidence="4">3.2.1.25</ecNumber>
    </recommendedName>
</protein>
<dbReference type="SUPFAM" id="SSF49785">
    <property type="entry name" value="Galactose-binding domain-like"/>
    <property type="match status" value="1"/>
</dbReference>
<dbReference type="InterPro" id="IPR006102">
    <property type="entry name" value="Ig-like_GH2"/>
</dbReference>
<evidence type="ECO:0000256" key="9">
    <source>
        <dbReference type="ARBA" id="ARBA00023295"/>
    </source>
</evidence>
<evidence type="ECO:0000313" key="13">
    <source>
        <dbReference type="Proteomes" id="UP000482800"/>
    </source>
</evidence>
<keyword evidence="9" id="KW-0326">Glycosidase</keyword>
<feature type="transmembrane region" description="Helical" evidence="10">
    <location>
        <begin position="227"/>
        <end position="247"/>
    </location>
</feature>
<evidence type="ECO:0000256" key="10">
    <source>
        <dbReference type="RuleBase" id="RU363032"/>
    </source>
</evidence>
<dbReference type="GO" id="GO:0005886">
    <property type="term" value="C:plasma membrane"/>
    <property type="evidence" value="ECO:0007669"/>
    <property type="project" value="UniProtKB-SubCell"/>
</dbReference>
<dbReference type="InterPro" id="IPR008979">
    <property type="entry name" value="Galactose-bd-like_sf"/>
</dbReference>
<keyword evidence="10" id="KW-0813">Transport</keyword>
<feature type="transmembrane region" description="Helical" evidence="10">
    <location>
        <begin position="88"/>
        <end position="112"/>
    </location>
</feature>
<reference evidence="12 13" key="1">
    <citation type="submission" date="2020-03" db="EMBL/GenBank/DDBJ databases">
        <title>Whole genome shotgun sequence of Phytohabitans houttuyneae NBRC 108639.</title>
        <authorList>
            <person name="Komaki H."/>
            <person name="Tamura T."/>
        </authorList>
    </citation>
    <scope>NUCLEOTIDE SEQUENCE [LARGE SCALE GENOMIC DNA]</scope>
    <source>
        <strain evidence="12 13">NBRC 108639</strain>
    </source>
</reference>
<dbReference type="GO" id="GO:0004567">
    <property type="term" value="F:beta-mannosidase activity"/>
    <property type="evidence" value="ECO:0007669"/>
    <property type="project" value="UniProtKB-EC"/>
</dbReference>
<keyword evidence="5 10" id="KW-0812">Transmembrane</keyword>
<evidence type="ECO:0000256" key="7">
    <source>
        <dbReference type="ARBA" id="ARBA00022989"/>
    </source>
</evidence>
<keyword evidence="13" id="KW-1185">Reference proteome</keyword>
<dbReference type="Pfam" id="PF00703">
    <property type="entry name" value="Glyco_hydro_2"/>
    <property type="match status" value="1"/>
</dbReference>
<dbReference type="InterPro" id="IPR036156">
    <property type="entry name" value="Beta-gal/glucu_dom_sf"/>
</dbReference>
<dbReference type="CDD" id="cd06261">
    <property type="entry name" value="TM_PBP2"/>
    <property type="match status" value="1"/>
</dbReference>
<dbReference type="Gene3D" id="2.60.120.260">
    <property type="entry name" value="Galactose-binding domain-like"/>
    <property type="match status" value="1"/>
</dbReference>
<dbReference type="EMBL" id="BLPF01000001">
    <property type="protein sequence ID" value="GFJ78229.1"/>
    <property type="molecule type" value="Genomic_DNA"/>
</dbReference>
<dbReference type="SUPFAM" id="SSF161098">
    <property type="entry name" value="MetI-like"/>
    <property type="match status" value="1"/>
</dbReference>
<comment type="similarity">
    <text evidence="10">Belongs to the binding-protein-dependent transport system permease family.</text>
</comment>
<feature type="transmembrane region" description="Helical" evidence="10">
    <location>
        <begin position="124"/>
        <end position="148"/>
    </location>
</feature>
<dbReference type="InterPro" id="IPR013783">
    <property type="entry name" value="Ig-like_fold"/>
</dbReference>
<dbReference type="Pfam" id="PF22666">
    <property type="entry name" value="Glyco_hydro_2_N2"/>
    <property type="match status" value="1"/>
</dbReference>
<keyword evidence="7 10" id="KW-1133">Transmembrane helix</keyword>
<comment type="caution">
    <text evidence="12">The sequence shown here is derived from an EMBL/GenBank/DDBJ whole genome shotgun (WGS) entry which is preliminary data.</text>
</comment>
<dbReference type="PANTHER" id="PTHR43730">
    <property type="entry name" value="BETA-MANNOSIDASE"/>
    <property type="match status" value="1"/>
</dbReference>
<gene>
    <name evidence="12" type="ORF">Phou_024090</name>
</gene>
<evidence type="ECO:0000256" key="8">
    <source>
        <dbReference type="ARBA" id="ARBA00023136"/>
    </source>
</evidence>
<evidence type="ECO:0000256" key="2">
    <source>
        <dbReference type="ARBA" id="ARBA00004141"/>
    </source>
</evidence>
<dbReference type="SUPFAM" id="SSF51445">
    <property type="entry name" value="(Trans)glycosidases"/>
    <property type="match status" value="1"/>
</dbReference>
<feature type="domain" description="ABC transmembrane type-1" evidence="11">
    <location>
        <begin position="89"/>
        <end position="281"/>
    </location>
</feature>
<dbReference type="EC" id="3.2.1.25" evidence="4"/>
<dbReference type="InterPro" id="IPR017853">
    <property type="entry name" value="GH"/>
</dbReference>
<dbReference type="GO" id="GO:0005975">
    <property type="term" value="P:carbohydrate metabolic process"/>
    <property type="evidence" value="ECO:0007669"/>
    <property type="project" value="InterPro"/>
</dbReference>
<evidence type="ECO:0000259" key="11">
    <source>
        <dbReference type="PROSITE" id="PS50928"/>
    </source>
</evidence>
<dbReference type="Proteomes" id="UP000482800">
    <property type="component" value="Unassembled WGS sequence"/>
</dbReference>
<dbReference type="GO" id="GO:0006516">
    <property type="term" value="P:glycoprotein catabolic process"/>
    <property type="evidence" value="ECO:0007669"/>
    <property type="project" value="TreeGrafter"/>
</dbReference>
<evidence type="ECO:0000256" key="4">
    <source>
        <dbReference type="ARBA" id="ARBA00012754"/>
    </source>
</evidence>
<feature type="transmembrane region" description="Helical" evidence="10">
    <location>
        <begin position="199"/>
        <end position="221"/>
    </location>
</feature>
<dbReference type="InterPro" id="IPR054593">
    <property type="entry name" value="Beta-mannosidase-like_N2"/>
</dbReference>
<organism evidence="12 13">
    <name type="scientific">Phytohabitans houttuyneae</name>
    <dbReference type="NCBI Taxonomy" id="1076126"/>
    <lineage>
        <taxon>Bacteria</taxon>
        <taxon>Bacillati</taxon>
        <taxon>Actinomycetota</taxon>
        <taxon>Actinomycetes</taxon>
        <taxon>Micromonosporales</taxon>
        <taxon>Micromonosporaceae</taxon>
    </lineage>
</organism>
<evidence type="ECO:0000256" key="1">
    <source>
        <dbReference type="ARBA" id="ARBA00000829"/>
    </source>
</evidence>
<dbReference type="Pfam" id="PF00528">
    <property type="entry name" value="BPD_transp_1"/>
    <property type="match status" value="1"/>
</dbReference>
<dbReference type="InterPro" id="IPR035906">
    <property type="entry name" value="MetI-like_sf"/>
</dbReference>
<comment type="similarity">
    <text evidence="3">Belongs to the glycosyl hydrolase 2 family.</text>
</comment>
<keyword evidence="8 10" id="KW-0472">Membrane</keyword>
<dbReference type="GO" id="GO:0055085">
    <property type="term" value="P:transmembrane transport"/>
    <property type="evidence" value="ECO:0007669"/>
    <property type="project" value="InterPro"/>
</dbReference>
<comment type="catalytic activity">
    <reaction evidence="1">
        <text>Hydrolysis of terminal, non-reducing beta-D-mannose residues in beta-D-mannosides.</text>
        <dbReference type="EC" id="3.2.1.25"/>
    </reaction>
</comment>
<dbReference type="InterPro" id="IPR000515">
    <property type="entry name" value="MetI-like"/>
</dbReference>
<dbReference type="AlphaFoldDB" id="A0A6V8K7X5"/>
<comment type="subcellular location">
    <subcellularLocation>
        <location evidence="10">Cell membrane</location>
        <topology evidence="10">Multi-pass membrane protein</topology>
    </subcellularLocation>
    <subcellularLocation>
        <location evidence="2">Membrane</location>
        <topology evidence="2">Multi-pass membrane protein</topology>
    </subcellularLocation>
</comment>
<dbReference type="FunFam" id="3.20.20.80:FF:000050">
    <property type="entry name" value="Beta-mannosidase B"/>
    <property type="match status" value="1"/>
</dbReference>
<evidence type="ECO:0000256" key="5">
    <source>
        <dbReference type="ARBA" id="ARBA00022692"/>
    </source>
</evidence>
<dbReference type="PROSITE" id="PS50928">
    <property type="entry name" value="ABC_TM1"/>
    <property type="match status" value="1"/>
</dbReference>
<feature type="transmembrane region" description="Helical" evidence="10">
    <location>
        <begin position="160"/>
        <end position="178"/>
    </location>
</feature>
<dbReference type="InterPro" id="IPR050887">
    <property type="entry name" value="Beta-mannosidase_GH2"/>
</dbReference>
<feature type="transmembrane region" description="Helical" evidence="10">
    <location>
        <begin position="12"/>
        <end position="33"/>
    </location>
</feature>
<dbReference type="PANTHER" id="PTHR43730:SF1">
    <property type="entry name" value="BETA-MANNOSIDASE"/>
    <property type="match status" value="1"/>
</dbReference>
<sequence>MRRSLLPTIGRIPLYIFGATMLVPFYWMLTAAFKPVPELTRNPPSFVPNDPTVDAFYDPNYTPDQRGQQVVAGLFQRFSDVPGGFGRFMFNSLFVATTITVVSLLLASLAAYALTKMDLPGKRVIFVVIVASMMVPWQVSLIPNYLIVRNLGWLNSYEGYIVPALAKAFVVFFLVQYMRSIPDDLVHAARVDGAGEWRIWWRVVMPLMRPALAAMAIFVVLAEWNNFLWPLIIVQSDSMANLPVALSRLNASNAYNPQHFAVIMAASLLTSLPTVIVFLIFQKHFTRGIALSGIKGKHTHERAKRANHLAQGVWSLVPARSGARTGMSDFRPLHDGWTVAAADGSVGPLPAAVPGCVHTDLLAAGLIPDPHLDANETALRWIGHTDWVYEAAFQWDGTTDARVDLACAGLDTVATVSLNGAEVGTTANMHRSYRFDARPHLRTGENRLRVHFGSAYRYAEQVRDALGDRPNAYPDYFNFIRKMACNFGWDWGPNVVTAGIWQPIGLHAWSTARLATVRPLVTVDDGVGRVEVHVEVERDSDEPLALSAAVAGFRAETTVAPGERTAIVKVEVRDPELWWPRGYGEQVRHLLDVTLRSAAGTAVDTWQRRIGFRSVHLDTTPDADGTPFMFVVNGVPVFARGVNWIPDDSLVTRVTREGYAQRLAQACDANVNMLRVWGGGRYESEDFYDLADELGLLVAQDFLFACAAYPEEDPIASEVVAEAREQVTRLASHPSLVAWFGSNENIWGFHDWGWPERLAGRSWGEGYYLRVLPAIVAELDPTRPYWPSSPYSGDPDRHPNDPAHGSMHIWDVWNQKDYTHYRDYRPRFVAEFGYQAPPVYATLRRSISDDPLAHDSPGMRHHQKAMDGDAKLQRGLDAHLPAPGDFDDWHYLTQVNQARALALGIEHFRSLRPLCMGTIMWQLNDCWPVTSWAAVDGDGRRKPLWYALRRAYADRLLTIQPRDGALVLVAVNDGAEPWQGPASVTRLTIAGEPRAKTALDLDVPPRSAVTLPLPADLTGSEDPHRELLLAEIDGLRAWWFFAEDKDIPYPAPEYESTAEPVPGGWQVTVQAGTILRDLTLFPDRLDATASVDDVMVTLLPGETAVFRVTAPPTLHGPALTRRPVLRCVNDVPHQR</sequence>
<evidence type="ECO:0000313" key="12">
    <source>
        <dbReference type="EMBL" id="GFJ78229.1"/>
    </source>
</evidence>
<dbReference type="Gene3D" id="2.60.40.10">
    <property type="entry name" value="Immunoglobulins"/>
    <property type="match status" value="1"/>
</dbReference>
<evidence type="ECO:0000256" key="3">
    <source>
        <dbReference type="ARBA" id="ARBA00007401"/>
    </source>
</evidence>